<feature type="domain" description="Ig-like" evidence="8">
    <location>
        <begin position="248"/>
        <end position="333"/>
    </location>
</feature>
<dbReference type="Pfam" id="PF13927">
    <property type="entry name" value="Ig_3"/>
    <property type="match status" value="1"/>
</dbReference>
<feature type="region of interest" description="Disordered" evidence="6">
    <location>
        <begin position="831"/>
        <end position="861"/>
    </location>
</feature>
<feature type="signal peptide" evidence="7">
    <location>
        <begin position="1"/>
        <end position="20"/>
    </location>
</feature>
<dbReference type="Pfam" id="PF08205">
    <property type="entry name" value="C2-set_2"/>
    <property type="match status" value="2"/>
</dbReference>
<evidence type="ECO:0000313" key="10">
    <source>
        <dbReference type="RefSeq" id="XP_028042299.1"/>
    </source>
</evidence>
<dbReference type="RefSeq" id="XP_028042299.1">
    <property type="nucleotide sequence ID" value="XM_028186498.1"/>
</dbReference>
<dbReference type="InterPro" id="IPR036179">
    <property type="entry name" value="Ig-like_dom_sf"/>
</dbReference>
<gene>
    <name evidence="10" type="primary">LOC114252027</name>
</gene>
<dbReference type="InterPro" id="IPR013106">
    <property type="entry name" value="Ig_V-set"/>
</dbReference>
<dbReference type="SMART" id="SM00409">
    <property type="entry name" value="IG"/>
    <property type="match status" value="3"/>
</dbReference>
<keyword evidence="2" id="KW-0812">Transmembrane</keyword>
<dbReference type="PROSITE" id="PS50835">
    <property type="entry name" value="IG_LIKE"/>
    <property type="match status" value="4"/>
</dbReference>
<keyword evidence="7" id="KW-0732">Signal</keyword>
<dbReference type="InterPro" id="IPR003599">
    <property type="entry name" value="Ig_sub"/>
</dbReference>
<dbReference type="SUPFAM" id="SSF49265">
    <property type="entry name" value="Fibronectin type III"/>
    <property type="match status" value="1"/>
</dbReference>
<keyword evidence="4" id="KW-0472">Membrane</keyword>
<evidence type="ECO:0000256" key="5">
    <source>
        <dbReference type="ARBA" id="ARBA00023157"/>
    </source>
</evidence>
<dbReference type="SMART" id="SM00408">
    <property type="entry name" value="IGc2"/>
    <property type="match status" value="2"/>
</dbReference>
<organism evidence="9 10">
    <name type="scientific">Bombyx mandarina</name>
    <name type="common">Wild silk moth</name>
    <name type="synonym">Wild silkworm</name>
    <dbReference type="NCBI Taxonomy" id="7092"/>
    <lineage>
        <taxon>Eukaryota</taxon>
        <taxon>Metazoa</taxon>
        <taxon>Ecdysozoa</taxon>
        <taxon>Arthropoda</taxon>
        <taxon>Hexapoda</taxon>
        <taxon>Insecta</taxon>
        <taxon>Pterygota</taxon>
        <taxon>Neoptera</taxon>
        <taxon>Endopterygota</taxon>
        <taxon>Lepidoptera</taxon>
        <taxon>Glossata</taxon>
        <taxon>Ditrysia</taxon>
        <taxon>Bombycoidea</taxon>
        <taxon>Bombycidae</taxon>
        <taxon>Bombycinae</taxon>
        <taxon>Bombyx</taxon>
    </lineage>
</organism>
<feature type="domain" description="Ig-like" evidence="8">
    <location>
        <begin position="358"/>
        <end position="450"/>
    </location>
</feature>
<reference evidence="10" key="1">
    <citation type="submission" date="2025-08" db="UniProtKB">
        <authorList>
            <consortium name="RefSeq"/>
        </authorList>
    </citation>
    <scope>IDENTIFICATION</scope>
    <source>
        <tissue evidence="10">Silk gland</tissue>
    </source>
</reference>
<evidence type="ECO:0000256" key="6">
    <source>
        <dbReference type="SAM" id="MobiDB-lite"/>
    </source>
</evidence>
<dbReference type="GeneID" id="114252027"/>
<dbReference type="InterPro" id="IPR036116">
    <property type="entry name" value="FN3_sf"/>
</dbReference>
<evidence type="ECO:0000259" key="8">
    <source>
        <dbReference type="PROSITE" id="PS50835"/>
    </source>
</evidence>
<evidence type="ECO:0000256" key="2">
    <source>
        <dbReference type="ARBA" id="ARBA00022692"/>
    </source>
</evidence>
<dbReference type="GO" id="GO:0016020">
    <property type="term" value="C:membrane"/>
    <property type="evidence" value="ECO:0007669"/>
    <property type="project" value="UniProtKB-SubCell"/>
</dbReference>
<protein>
    <submittedName>
        <fullName evidence="10">Neural cell adhesion molecule 2-like isoform X1</fullName>
    </submittedName>
</protein>
<keyword evidence="3" id="KW-1133">Transmembrane helix</keyword>
<evidence type="ECO:0000256" key="1">
    <source>
        <dbReference type="ARBA" id="ARBA00004167"/>
    </source>
</evidence>
<name>A0A6J2KQ95_BOMMA</name>
<keyword evidence="5" id="KW-1015">Disulfide bond</keyword>
<dbReference type="InterPro" id="IPR003598">
    <property type="entry name" value="Ig_sub2"/>
</dbReference>
<evidence type="ECO:0000313" key="9">
    <source>
        <dbReference type="Proteomes" id="UP000504629"/>
    </source>
</evidence>
<dbReference type="AlphaFoldDB" id="A0A6J2KQ95"/>
<feature type="domain" description="Ig-like" evidence="8">
    <location>
        <begin position="21"/>
        <end position="129"/>
    </location>
</feature>
<feature type="domain" description="Ig-like" evidence="8">
    <location>
        <begin position="166"/>
        <end position="237"/>
    </location>
</feature>
<dbReference type="InterPro" id="IPR007110">
    <property type="entry name" value="Ig-like_dom"/>
</dbReference>
<dbReference type="OrthoDB" id="10010359at2759"/>
<evidence type="ECO:0000256" key="4">
    <source>
        <dbReference type="ARBA" id="ARBA00023136"/>
    </source>
</evidence>
<sequence>MNRIVHIVVLGVLLLTCCIADEVIETVEVIVGHSAELPCNVTAKNENDRLSILAWYRNESAVAFYSRDLRDGAENSNPSPDSRYRLVTSDSEVMDKLQIVTVRPSDAGLYHCLADFEFSPAHKTNVQLVVIEPPRHLWVIHENGTQVAKASAGVNVSRNVGPYYVGDTVHLFCVAFGGNPQATLSWWTEQRLLKNSSTTLSEQRVRTNIMFGPLRREDHGRVLTCYAKNNERTKPLSIDIIINMLLPPELVSIRAEGAFTSGGVEGRVRTGEAITLQCRVIGAHPPPPLLWKLDDSKLVNLEQNITMEPSQRLIVSEVQWTIDRRYDESRVTCCALNYQRGNDTFECAQGIPLIVLYPPVVEIIVEGELNNNTLAVAKGSNVTLACSYLANPSVDQIMWFHEDAVQGNEGEVNDKLHPILDLKNISESDAGKYMCTAHNEEGFTDSEPIFIDVTYPAYCENSMIIEYGLGDEESINMTCNVKANPEPISYRWISVNAAANITTLRNHPQVMKETDEPILVYERPNNTAYSTVFCWGLNGVPDKEATQTPCTYLVTDETIPRPPSNCEALITETRDIIVNCEKGHSGGLPQRFKFFVKEEDTDKLIISIVSTEPEFKIAEPKQERYKFTVIAVNDKGESDSVEILKEDIINNIPDPDQPQSAVANITTLSLALCGGVALVALAACGLVLCAHDRGSALDLPRPHSDPPLCAYNTEESNCETYHGSEDGSECNVRRTESFRRAVSRYPSKNFDVRRTSSFHSARYANDTEPEPSSKCNDVIRYGNNCRVHSLQNISRKRDTDALCDHLVLHLPPETSYGVPKPMNTFYTIPRKTRQKQSRELSDETSEITQTSDGFSLPPPPDEFGTYRAATRIRDIPKATPTYTTVVKKNSTGKEPVKYQQYNDAISSMNTVGVVPTISATQASVYTYPDDDHRGHQETPSTLGTASVIPTYKAYFTPRECGL</sequence>
<feature type="chain" id="PRO_5026789179" evidence="7">
    <location>
        <begin position="21"/>
        <end position="962"/>
    </location>
</feature>
<dbReference type="PANTHER" id="PTHR23278:SF19">
    <property type="entry name" value="OBSCURIN"/>
    <property type="match status" value="1"/>
</dbReference>
<dbReference type="Proteomes" id="UP000504629">
    <property type="component" value="Unplaced"/>
</dbReference>
<evidence type="ECO:0000256" key="7">
    <source>
        <dbReference type="SAM" id="SignalP"/>
    </source>
</evidence>
<evidence type="ECO:0000256" key="3">
    <source>
        <dbReference type="ARBA" id="ARBA00022989"/>
    </source>
</evidence>
<dbReference type="InterPro" id="IPR013783">
    <property type="entry name" value="Ig-like_fold"/>
</dbReference>
<dbReference type="InterPro" id="IPR013162">
    <property type="entry name" value="CD80_C2-set"/>
</dbReference>
<dbReference type="Gene3D" id="2.60.40.10">
    <property type="entry name" value="Immunoglobulins"/>
    <property type="match status" value="4"/>
</dbReference>
<dbReference type="PANTHER" id="PTHR23278">
    <property type="entry name" value="SIDESTEP PROTEIN"/>
    <property type="match status" value="1"/>
</dbReference>
<keyword evidence="9" id="KW-1185">Reference proteome</keyword>
<accession>A0A6J2KQ95</accession>
<comment type="subcellular location">
    <subcellularLocation>
        <location evidence="1">Membrane</location>
        <topology evidence="1">Single-pass membrane protein</topology>
    </subcellularLocation>
</comment>
<dbReference type="SUPFAM" id="SSF48726">
    <property type="entry name" value="Immunoglobulin"/>
    <property type="match status" value="4"/>
</dbReference>
<dbReference type="Pfam" id="PF07686">
    <property type="entry name" value="V-set"/>
    <property type="match status" value="1"/>
</dbReference>
<proteinExistence type="predicted"/>
<dbReference type="KEGG" id="bman:114252027"/>